<feature type="binding site" evidence="7">
    <location>
        <position position="78"/>
    </location>
    <ligand>
        <name>tRNA</name>
        <dbReference type="ChEBI" id="CHEBI:17843"/>
    </ligand>
</feature>
<dbReference type="SUPFAM" id="SSF53178">
    <property type="entry name" value="Peptidyl-tRNA hydrolase-like"/>
    <property type="match status" value="1"/>
</dbReference>
<dbReference type="FunFam" id="3.40.50.1470:FF:000001">
    <property type="entry name" value="Peptidyl-tRNA hydrolase"/>
    <property type="match status" value="1"/>
</dbReference>
<evidence type="ECO:0000256" key="7">
    <source>
        <dbReference type="HAMAP-Rule" id="MF_00083"/>
    </source>
</evidence>
<comment type="caution">
    <text evidence="10">The sequence shown here is derived from an EMBL/GenBank/DDBJ whole genome shotgun (WGS) entry which is preliminary data.</text>
</comment>
<dbReference type="GO" id="GO:0004045">
    <property type="term" value="F:peptidyl-tRNA hydrolase activity"/>
    <property type="evidence" value="ECO:0007669"/>
    <property type="project" value="UniProtKB-UniRule"/>
</dbReference>
<feature type="binding site" evidence="7">
    <location>
        <position position="17"/>
    </location>
    <ligand>
        <name>tRNA</name>
        <dbReference type="ChEBI" id="CHEBI:17843"/>
    </ligand>
</feature>
<dbReference type="GO" id="GO:0000049">
    <property type="term" value="F:tRNA binding"/>
    <property type="evidence" value="ECO:0007669"/>
    <property type="project" value="UniProtKB-UniRule"/>
</dbReference>
<dbReference type="HAMAP" id="MF_00083">
    <property type="entry name" value="Pept_tRNA_hydro_bact"/>
    <property type="match status" value="1"/>
</dbReference>
<evidence type="ECO:0000256" key="3">
    <source>
        <dbReference type="ARBA" id="ARBA00022801"/>
    </source>
</evidence>
<dbReference type="InterPro" id="IPR036416">
    <property type="entry name" value="Pept_tRNA_hydro_sf"/>
</dbReference>
<evidence type="ECO:0000256" key="8">
    <source>
        <dbReference type="RuleBase" id="RU000673"/>
    </source>
</evidence>
<dbReference type="GO" id="GO:0006515">
    <property type="term" value="P:protein quality control for misfolded or incompletely synthesized proteins"/>
    <property type="evidence" value="ECO:0007669"/>
    <property type="project" value="UniProtKB-UniRule"/>
</dbReference>
<evidence type="ECO:0000313" key="11">
    <source>
        <dbReference type="Proteomes" id="UP000503840"/>
    </source>
</evidence>
<keyword evidence="3 7" id="KW-0378">Hydrolase</keyword>
<evidence type="ECO:0000256" key="6">
    <source>
        <dbReference type="ARBA" id="ARBA00050038"/>
    </source>
</evidence>
<dbReference type="NCBIfam" id="TIGR00447">
    <property type="entry name" value="pth"/>
    <property type="match status" value="1"/>
</dbReference>
<dbReference type="AlphaFoldDB" id="A0A7J0BLN7"/>
<dbReference type="InterPro" id="IPR018171">
    <property type="entry name" value="Pept_tRNA_hydro_CS"/>
</dbReference>
<accession>A0A7J0BLN7</accession>
<reference evidence="10 11" key="1">
    <citation type="submission" date="2020-05" db="EMBL/GenBank/DDBJ databases">
        <title>Draft genome sequence of Desulfovibrio sp. strain HN2T.</title>
        <authorList>
            <person name="Ueno A."/>
            <person name="Tamazawa S."/>
            <person name="Tamamura S."/>
            <person name="Murakami T."/>
            <person name="Kiyama T."/>
            <person name="Inomata H."/>
            <person name="Amano Y."/>
            <person name="Miyakawa K."/>
            <person name="Tamaki H."/>
            <person name="Naganuma T."/>
            <person name="Kaneko K."/>
        </authorList>
    </citation>
    <scope>NUCLEOTIDE SEQUENCE [LARGE SCALE GENOMIC DNA]</scope>
    <source>
        <strain evidence="10 11">HN2</strain>
    </source>
</reference>
<dbReference type="PROSITE" id="PS01195">
    <property type="entry name" value="PEPT_TRNA_HYDROL_1"/>
    <property type="match status" value="1"/>
</dbReference>
<dbReference type="GO" id="GO:0005737">
    <property type="term" value="C:cytoplasm"/>
    <property type="evidence" value="ECO:0007669"/>
    <property type="project" value="UniProtKB-SubCell"/>
</dbReference>
<dbReference type="EMBL" id="BLVO01000013">
    <property type="protein sequence ID" value="GFM34161.1"/>
    <property type="molecule type" value="Genomic_DNA"/>
</dbReference>
<comment type="subcellular location">
    <subcellularLocation>
        <location evidence="7">Cytoplasm</location>
    </subcellularLocation>
</comment>
<keyword evidence="2 7" id="KW-0820">tRNA-binding</keyword>
<comment type="similarity">
    <text evidence="5 7 9">Belongs to the PTH family.</text>
</comment>
<feature type="site" description="Stabilizes the basic form of H active site to accept a proton" evidence="7">
    <location>
        <position position="103"/>
    </location>
</feature>
<name>A0A7J0BLN7_9BACT</name>
<evidence type="ECO:0000256" key="4">
    <source>
        <dbReference type="ARBA" id="ARBA00022884"/>
    </source>
</evidence>
<dbReference type="Gene3D" id="3.40.50.1470">
    <property type="entry name" value="Peptidyl-tRNA hydrolase"/>
    <property type="match status" value="1"/>
</dbReference>
<sequence>MQAAGLIVGLGNPGKEYENTRHNLGFMAVDHLMDDARRFNSDAVSPLSTGKKKYLLWKCMPGGLRSTWLVAKPQTYMNLSGEAVAHICGFYNLDPEQVLVVHDELDLPLGRMRFKTGGGLAGHNGLKSIAQHLGTRDFHRLRLGIGKPDHANTSSYVLSRFAGEEVRTVEQILDGSLKGMLAFIEKGAAEAVQVVNAFDACPK</sequence>
<dbReference type="Proteomes" id="UP000503840">
    <property type="component" value="Unassembled WGS sequence"/>
</dbReference>
<evidence type="ECO:0000256" key="9">
    <source>
        <dbReference type="RuleBase" id="RU004320"/>
    </source>
</evidence>
<dbReference type="GO" id="GO:0072344">
    <property type="term" value="P:rescue of stalled ribosome"/>
    <property type="evidence" value="ECO:0007669"/>
    <property type="project" value="UniProtKB-UniRule"/>
</dbReference>
<dbReference type="PANTHER" id="PTHR17224:SF1">
    <property type="entry name" value="PEPTIDYL-TRNA HYDROLASE"/>
    <property type="match status" value="1"/>
</dbReference>
<comment type="function">
    <text evidence="7">Catalyzes the release of premature peptidyl moieties from peptidyl-tRNA molecules trapped in stalled 50S ribosomal subunits, and thus maintains levels of free tRNAs and 50S ribosomes.</text>
</comment>
<comment type="function">
    <text evidence="7">Hydrolyzes ribosome-free peptidyl-tRNAs (with 1 or more amino acids incorporated), which drop off the ribosome during protein synthesis, or as a result of ribosome stalling.</text>
</comment>
<evidence type="ECO:0000313" key="10">
    <source>
        <dbReference type="EMBL" id="GFM34161.1"/>
    </source>
</evidence>
<proteinExistence type="inferred from homology"/>
<comment type="catalytic activity">
    <reaction evidence="7 8">
        <text>an N-acyl-L-alpha-aminoacyl-tRNA + H2O = an N-acyl-L-amino acid + a tRNA + H(+)</text>
        <dbReference type="Rhea" id="RHEA:54448"/>
        <dbReference type="Rhea" id="RHEA-COMP:10123"/>
        <dbReference type="Rhea" id="RHEA-COMP:13883"/>
        <dbReference type="ChEBI" id="CHEBI:15377"/>
        <dbReference type="ChEBI" id="CHEBI:15378"/>
        <dbReference type="ChEBI" id="CHEBI:59874"/>
        <dbReference type="ChEBI" id="CHEBI:78442"/>
        <dbReference type="ChEBI" id="CHEBI:138191"/>
        <dbReference type="EC" id="3.1.1.29"/>
    </reaction>
</comment>
<feature type="binding site" evidence="7">
    <location>
        <position position="76"/>
    </location>
    <ligand>
        <name>tRNA</name>
        <dbReference type="ChEBI" id="CHEBI:17843"/>
    </ligand>
</feature>
<dbReference type="PANTHER" id="PTHR17224">
    <property type="entry name" value="PEPTIDYL-TRNA HYDROLASE"/>
    <property type="match status" value="1"/>
</dbReference>
<dbReference type="CDD" id="cd00462">
    <property type="entry name" value="PTH"/>
    <property type="match status" value="1"/>
</dbReference>
<evidence type="ECO:0000256" key="1">
    <source>
        <dbReference type="ARBA" id="ARBA00013260"/>
    </source>
</evidence>
<comment type="subunit">
    <text evidence="7">Monomer.</text>
</comment>
<dbReference type="PROSITE" id="PS01196">
    <property type="entry name" value="PEPT_TRNA_HYDROL_2"/>
    <property type="match status" value="1"/>
</dbReference>
<feature type="site" description="Discriminates between blocked and unblocked aminoacyl-tRNA" evidence="7">
    <location>
        <position position="12"/>
    </location>
</feature>
<feature type="active site" description="Proton acceptor" evidence="7">
    <location>
        <position position="22"/>
    </location>
</feature>
<gene>
    <name evidence="7 10" type="primary">pth</name>
    <name evidence="10" type="ORF">DSM101010T_25260</name>
</gene>
<keyword evidence="4 7" id="KW-0694">RNA-binding</keyword>
<dbReference type="RefSeq" id="WP_174405781.1">
    <property type="nucleotide sequence ID" value="NZ_BLVO01000013.1"/>
</dbReference>
<dbReference type="EC" id="3.1.1.29" evidence="1 7"/>
<evidence type="ECO:0000256" key="5">
    <source>
        <dbReference type="ARBA" id="ARBA00038063"/>
    </source>
</evidence>
<protein>
    <recommendedName>
        <fullName evidence="6 7">Peptidyl-tRNA hydrolase</fullName>
        <shortName evidence="7">Pth</shortName>
        <ecNumber evidence="1 7">3.1.1.29</ecNumber>
    </recommendedName>
</protein>
<dbReference type="InterPro" id="IPR001328">
    <property type="entry name" value="Pept_tRNA_hydro"/>
</dbReference>
<keyword evidence="11" id="KW-1185">Reference proteome</keyword>
<evidence type="ECO:0000256" key="2">
    <source>
        <dbReference type="ARBA" id="ARBA00022555"/>
    </source>
</evidence>
<feature type="binding site" evidence="7">
    <location>
        <position position="124"/>
    </location>
    <ligand>
        <name>tRNA</name>
        <dbReference type="ChEBI" id="CHEBI:17843"/>
    </ligand>
</feature>
<organism evidence="10 11">
    <name type="scientific">Desulfovibrio subterraneus</name>
    <dbReference type="NCBI Taxonomy" id="2718620"/>
    <lineage>
        <taxon>Bacteria</taxon>
        <taxon>Pseudomonadati</taxon>
        <taxon>Thermodesulfobacteriota</taxon>
        <taxon>Desulfovibrionia</taxon>
        <taxon>Desulfovibrionales</taxon>
        <taxon>Desulfovibrionaceae</taxon>
        <taxon>Desulfovibrio</taxon>
    </lineage>
</organism>
<keyword evidence="7" id="KW-0963">Cytoplasm</keyword>
<dbReference type="Pfam" id="PF01195">
    <property type="entry name" value="Pept_tRNA_hydro"/>
    <property type="match status" value="1"/>
</dbReference>